<dbReference type="InterPro" id="IPR021388">
    <property type="entry name" value="DUF3024"/>
</dbReference>
<organism evidence="1">
    <name type="scientific">freshwater metagenome</name>
    <dbReference type="NCBI Taxonomy" id="449393"/>
    <lineage>
        <taxon>unclassified sequences</taxon>
        <taxon>metagenomes</taxon>
        <taxon>ecological metagenomes</taxon>
    </lineage>
</organism>
<gene>
    <name evidence="1" type="ORF">UFOPK2786_00522</name>
</gene>
<name>A0A6J6SP23_9ZZZZ</name>
<proteinExistence type="predicted"/>
<reference evidence="1" key="1">
    <citation type="submission" date="2020-05" db="EMBL/GenBank/DDBJ databases">
        <authorList>
            <person name="Chiriac C."/>
            <person name="Salcher M."/>
            <person name="Ghai R."/>
            <person name="Kavagutti S V."/>
        </authorList>
    </citation>
    <scope>NUCLEOTIDE SEQUENCE</scope>
</reference>
<protein>
    <submittedName>
        <fullName evidence="1">Unannotated protein</fullName>
    </submittedName>
</protein>
<sequence length="114" mass="12844">MRDIGNPETDLARIRRWCTSRVPDHAADQVRVVGPVEGRRVVIAEQRPPWDGADGAPWETYPLARLTYVTSSRTWKLEVSAHGGRFRLYPELPSDTLDDVLSEIDADPTSVFRG</sequence>
<dbReference type="AlphaFoldDB" id="A0A6J6SP23"/>
<evidence type="ECO:0000313" key="1">
    <source>
        <dbReference type="EMBL" id="CAB4736544.1"/>
    </source>
</evidence>
<accession>A0A6J6SP23</accession>
<dbReference type="EMBL" id="CAEZYW010000058">
    <property type="protein sequence ID" value="CAB4736544.1"/>
    <property type="molecule type" value="Genomic_DNA"/>
</dbReference>
<dbReference type="Pfam" id="PF11225">
    <property type="entry name" value="DUF3024"/>
    <property type="match status" value="1"/>
</dbReference>